<evidence type="ECO:0000313" key="2">
    <source>
        <dbReference type="EMBL" id="RAK15293.1"/>
    </source>
</evidence>
<dbReference type="Proteomes" id="UP000249165">
    <property type="component" value="Unassembled WGS sequence"/>
</dbReference>
<name>A0A327Y2Q1_9RHOB</name>
<sequence length="231" mass="24441">MPVRNQCGERDVSGGITRTGDAHPRRGAVPGSFGRNEPRSSTWLKTGGPNLRNAWAASAPWSPWRAVSQQPSIGSGSMVEASMIASACAAALSQRGNSPHHRDGIAGVYRKHHRRRAVVAAQNPNRKRPRGLPVTDGFGAGLLQPQDTAGWRNPAAFRENAQAHRGPGAGLGPGIVFHRVAGHAFAKHRFSPAGSVLADRMVSQTVARSLSTIYDAVFSGSHVSRAACHAT</sequence>
<protein>
    <submittedName>
        <fullName evidence="2">Uncharacterized protein</fullName>
    </submittedName>
</protein>
<gene>
    <name evidence="2" type="ORF">ATI53_102449</name>
</gene>
<dbReference type="EMBL" id="QLMG01000024">
    <property type="protein sequence ID" value="RAK15293.1"/>
    <property type="molecule type" value="Genomic_DNA"/>
</dbReference>
<keyword evidence="3" id="KW-1185">Reference proteome</keyword>
<evidence type="ECO:0000313" key="3">
    <source>
        <dbReference type="Proteomes" id="UP000249165"/>
    </source>
</evidence>
<accession>A0A327Y2Q1</accession>
<feature type="region of interest" description="Disordered" evidence="1">
    <location>
        <begin position="1"/>
        <end position="40"/>
    </location>
</feature>
<proteinExistence type="predicted"/>
<organism evidence="2 3">
    <name type="scientific">Salipiger aestuarii</name>
    <dbReference type="NCBI Taxonomy" id="568098"/>
    <lineage>
        <taxon>Bacteria</taxon>
        <taxon>Pseudomonadati</taxon>
        <taxon>Pseudomonadota</taxon>
        <taxon>Alphaproteobacteria</taxon>
        <taxon>Rhodobacterales</taxon>
        <taxon>Roseobacteraceae</taxon>
        <taxon>Salipiger</taxon>
    </lineage>
</organism>
<reference evidence="2 3" key="1">
    <citation type="submission" date="2018-06" db="EMBL/GenBank/DDBJ databases">
        <title>Genomic Encyclopedia of Archaeal and Bacterial Type Strains, Phase II (KMG-II): from individual species to whole genera.</title>
        <authorList>
            <person name="Goeker M."/>
        </authorList>
    </citation>
    <scope>NUCLEOTIDE SEQUENCE [LARGE SCALE GENOMIC DNA]</scope>
    <source>
        <strain evidence="2 3">DSM 22011</strain>
    </source>
</reference>
<evidence type="ECO:0000256" key="1">
    <source>
        <dbReference type="SAM" id="MobiDB-lite"/>
    </source>
</evidence>
<dbReference type="AlphaFoldDB" id="A0A327Y2Q1"/>
<comment type="caution">
    <text evidence="2">The sequence shown here is derived from an EMBL/GenBank/DDBJ whole genome shotgun (WGS) entry which is preliminary data.</text>
</comment>